<dbReference type="Gene3D" id="3.20.20.70">
    <property type="entry name" value="Aldolase class I"/>
    <property type="match status" value="1"/>
</dbReference>
<dbReference type="STRING" id="1178515.SY83_20330"/>
<gene>
    <name evidence="1" type="ORF">SY83_20330</name>
</gene>
<organism evidence="1 2">
    <name type="scientific">Paenibacillus swuensis</name>
    <dbReference type="NCBI Taxonomy" id="1178515"/>
    <lineage>
        <taxon>Bacteria</taxon>
        <taxon>Bacillati</taxon>
        <taxon>Bacillota</taxon>
        <taxon>Bacilli</taxon>
        <taxon>Bacillales</taxon>
        <taxon>Paenibacillaceae</taxon>
        <taxon>Paenibacillus</taxon>
    </lineage>
</organism>
<evidence type="ECO:0000313" key="2">
    <source>
        <dbReference type="Proteomes" id="UP000076927"/>
    </source>
</evidence>
<proteinExistence type="predicted"/>
<sequence>MSNHEEVLRIAIRWKGEFPQGTHIAADHWERGYGDLEWRGMISERVMPWYWTAYTEGQVYGFGVQTGAAALCFWQADASGITLWLDVRSGGCGVILNGRELLAAVIIRHEGQAGETLLESMHRFCRVMCEQPLLPDEPVYGGNNWYYAYGESSHREILSDTKRIAALAPSSGPRPYMIIDDGWQICHSRVCNGGPWFAGNYKFPDMAALAGEMKSLGTRPGLWMRPLLTTMKTPEEWQLNNRRNVNFPFEGTIMDPSIPGVLDQIREDVERVAAWGYELIKHDFSTFDLFGKWGFEMGSQPTDDGWSFADQSRTTAEIVTDLYRAIREASGNAIIIGCNTIGHLAAGYVHLQRTGDDTSGKVWERTRKYGVNTLAFRMPQHQAFFAADADCVGITEQIPWHLNKQWLHLLANSGTPLFVSAHPAAIGREQEEALAEAFRAASQPLPAAVPLDWLENSCPARWRLGGEEVRYDWFDLMETATLKHGTI</sequence>
<keyword evidence="2" id="KW-1185">Reference proteome</keyword>
<dbReference type="KEGG" id="pswu:SY83_20330"/>
<evidence type="ECO:0000313" key="1">
    <source>
        <dbReference type="EMBL" id="ANE49069.1"/>
    </source>
</evidence>
<dbReference type="EMBL" id="CP011388">
    <property type="protein sequence ID" value="ANE49069.1"/>
    <property type="molecule type" value="Genomic_DNA"/>
</dbReference>
<dbReference type="AlphaFoldDB" id="A0A172TPR4"/>
<name>A0A172TPR4_9BACL</name>
<evidence type="ECO:0008006" key="3">
    <source>
        <dbReference type="Google" id="ProtNLM"/>
    </source>
</evidence>
<dbReference type="InterPro" id="IPR013785">
    <property type="entry name" value="Aldolase_TIM"/>
</dbReference>
<dbReference type="InterPro" id="IPR017853">
    <property type="entry name" value="GH"/>
</dbReference>
<dbReference type="Proteomes" id="UP000076927">
    <property type="component" value="Chromosome"/>
</dbReference>
<dbReference type="PATRIC" id="fig|1178515.4.peg.4113"/>
<accession>A0A172TPR4</accession>
<dbReference type="SUPFAM" id="SSF51445">
    <property type="entry name" value="(Trans)glycosidases"/>
    <property type="match status" value="1"/>
</dbReference>
<protein>
    <recommendedName>
        <fullName evidence="3">Alpha-galactosidase</fullName>
    </recommendedName>
</protein>
<dbReference type="OrthoDB" id="9758822at2"/>
<reference evidence="1 2" key="1">
    <citation type="submission" date="2015-01" db="EMBL/GenBank/DDBJ databases">
        <title>Paenibacillus swuensis/DY6/whole genome sequencing.</title>
        <authorList>
            <person name="Kim M.K."/>
            <person name="Srinivasan S."/>
            <person name="Lee J.-J."/>
        </authorList>
    </citation>
    <scope>NUCLEOTIDE SEQUENCE [LARGE SCALE GENOMIC DNA]</scope>
    <source>
        <strain evidence="1 2">DY6</strain>
    </source>
</reference>